<protein>
    <submittedName>
        <fullName evidence="1">Uncharacterized protein</fullName>
    </submittedName>
</protein>
<reference evidence="1" key="2">
    <citation type="submission" date="2020-05" db="UniProtKB">
        <authorList>
            <consortium name="EnsemblMetazoa"/>
        </authorList>
    </citation>
    <scope>IDENTIFICATION</scope>
    <source>
        <strain evidence="1">MINIMUS1</strain>
    </source>
</reference>
<evidence type="ECO:0000313" key="2">
    <source>
        <dbReference type="Proteomes" id="UP000075920"/>
    </source>
</evidence>
<dbReference type="VEuPathDB" id="VectorBase:AMIN014664"/>
<dbReference type="AlphaFoldDB" id="A0A182WPS1"/>
<evidence type="ECO:0000313" key="1">
    <source>
        <dbReference type="EnsemblMetazoa" id="AMIN014664-PA"/>
    </source>
</evidence>
<dbReference type="EnsemblMetazoa" id="AMIN014664-RA">
    <property type="protein sequence ID" value="AMIN014664-PA"/>
    <property type="gene ID" value="AMIN014664"/>
</dbReference>
<organism evidence="1 2">
    <name type="scientific">Anopheles minimus</name>
    <dbReference type="NCBI Taxonomy" id="112268"/>
    <lineage>
        <taxon>Eukaryota</taxon>
        <taxon>Metazoa</taxon>
        <taxon>Ecdysozoa</taxon>
        <taxon>Arthropoda</taxon>
        <taxon>Hexapoda</taxon>
        <taxon>Insecta</taxon>
        <taxon>Pterygota</taxon>
        <taxon>Neoptera</taxon>
        <taxon>Endopterygota</taxon>
        <taxon>Diptera</taxon>
        <taxon>Nematocera</taxon>
        <taxon>Culicoidea</taxon>
        <taxon>Culicidae</taxon>
        <taxon>Anophelinae</taxon>
        <taxon>Anopheles</taxon>
    </lineage>
</organism>
<accession>A0A182WPS1</accession>
<keyword evidence="2" id="KW-1185">Reference proteome</keyword>
<reference evidence="2" key="1">
    <citation type="submission" date="2013-03" db="EMBL/GenBank/DDBJ databases">
        <title>The Genome Sequence of Anopheles minimus MINIMUS1.</title>
        <authorList>
            <consortium name="The Broad Institute Genomics Platform"/>
            <person name="Neafsey D.E."/>
            <person name="Walton C."/>
            <person name="Walker B."/>
            <person name="Young S.K."/>
            <person name="Zeng Q."/>
            <person name="Gargeya S."/>
            <person name="Fitzgerald M."/>
            <person name="Haas B."/>
            <person name="Abouelleil A."/>
            <person name="Allen A.W."/>
            <person name="Alvarado L."/>
            <person name="Arachchi H.M."/>
            <person name="Berlin A.M."/>
            <person name="Chapman S.B."/>
            <person name="Gainer-Dewar J."/>
            <person name="Goldberg J."/>
            <person name="Griggs A."/>
            <person name="Gujja S."/>
            <person name="Hansen M."/>
            <person name="Howarth C."/>
            <person name="Imamovic A."/>
            <person name="Ireland A."/>
            <person name="Larimer J."/>
            <person name="McCowan C."/>
            <person name="Murphy C."/>
            <person name="Pearson M."/>
            <person name="Poon T.W."/>
            <person name="Priest M."/>
            <person name="Roberts A."/>
            <person name="Saif S."/>
            <person name="Shea T."/>
            <person name="Sisk P."/>
            <person name="Sykes S."/>
            <person name="Wortman J."/>
            <person name="Nusbaum C."/>
            <person name="Birren B."/>
        </authorList>
    </citation>
    <scope>NUCLEOTIDE SEQUENCE [LARGE SCALE GENOMIC DNA]</scope>
    <source>
        <strain evidence="2">MINIMUS1</strain>
    </source>
</reference>
<sequence length="66" mass="7962">MAYLSNVWGNILLHQSDTRCHTGKPTVKRGFSVWQQHYQKFKWFLVIAVNYYNTLNNRIKMEPLLY</sequence>
<proteinExistence type="predicted"/>
<name>A0A182WPS1_9DIPT</name>
<dbReference type="Proteomes" id="UP000075920">
    <property type="component" value="Unassembled WGS sequence"/>
</dbReference>